<dbReference type="PROSITE" id="PS50977">
    <property type="entry name" value="HTH_TETR_2"/>
    <property type="match status" value="1"/>
</dbReference>
<comment type="caution">
    <text evidence="4">The sequence shown here is derived from an EMBL/GenBank/DDBJ whole genome shotgun (WGS) entry which is preliminary data.</text>
</comment>
<organism evidence="4 5">
    <name type="scientific">Paraconexibacter algicola</name>
    <dbReference type="NCBI Taxonomy" id="2133960"/>
    <lineage>
        <taxon>Bacteria</taxon>
        <taxon>Bacillati</taxon>
        <taxon>Actinomycetota</taxon>
        <taxon>Thermoleophilia</taxon>
        <taxon>Solirubrobacterales</taxon>
        <taxon>Paraconexibacteraceae</taxon>
        <taxon>Paraconexibacter</taxon>
    </lineage>
</organism>
<evidence type="ECO:0000313" key="4">
    <source>
        <dbReference type="EMBL" id="PTL58567.1"/>
    </source>
</evidence>
<dbReference type="InterPro" id="IPR001647">
    <property type="entry name" value="HTH_TetR"/>
</dbReference>
<dbReference type="AlphaFoldDB" id="A0A2T4UH74"/>
<evidence type="ECO:0000256" key="2">
    <source>
        <dbReference type="PROSITE-ProRule" id="PRU00335"/>
    </source>
</evidence>
<keyword evidence="1 2" id="KW-0238">DNA-binding</keyword>
<proteinExistence type="predicted"/>
<dbReference type="Proteomes" id="UP000240739">
    <property type="component" value="Unassembled WGS sequence"/>
</dbReference>
<dbReference type="OrthoDB" id="6077212at2"/>
<name>A0A2T4UH74_9ACTN</name>
<sequence length="210" mass="22636">MLPDPIAALLATAAEPLDATADRILDAAVLEAAAVGLQRMRVEDVVRRSGLGRMTVYRRFARRDDLVRALVARETQRFLAATAAAIEAAPRPEEEGVEAFLAGVRFSRTHPMLRRLAETGPGAAMDALAADDGAMLRMGAGFIAQRMLAGSPDASPREVGWVADLLARLYVTYVAVPPTDPDPADEDQLRAYARTVLVPLVEGVVRPRPR</sequence>
<dbReference type="RefSeq" id="WP_107567005.1">
    <property type="nucleotide sequence ID" value="NZ_PYYB01000001.1"/>
</dbReference>
<protein>
    <submittedName>
        <fullName evidence="4">TetR/AcrR family transcriptional regulator</fullName>
    </submittedName>
</protein>
<reference evidence="4 5" key="1">
    <citation type="submission" date="2018-03" db="EMBL/GenBank/DDBJ databases">
        <title>Aquarubrobacter algicola gen. nov., sp. nov., a novel actinobacterium isolated from shallow eutrophic lake during the end of cyanobacterial harmful algal blooms.</title>
        <authorList>
            <person name="Chun S.J."/>
        </authorList>
    </citation>
    <scope>NUCLEOTIDE SEQUENCE [LARGE SCALE GENOMIC DNA]</scope>
    <source>
        <strain evidence="4 5">Seoho-28</strain>
    </source>
</reference>
<gene>
    <name evidence="4" type="ORF">C7Y72_02280</name>
</gene>
<keyword evidence="5" id="KW-1185">Reference proteome</keyword>
<evidence type="ECO:0000259" key="3">
    <source>
        <dbReference type="PROSITE" id="PS50977"/>
    </source>
</evidence>
<evidence type="ECO:0000313" key="5">
    <source>
        <dbReference type="Proteomes" id="UP000240739"/>
    </source>
</evidence>
<feature type="domain" description="HTH tetR-type" evidence="3">
    <location>
        <begin position="18"/>
        <end position="78"/>
    </location>
</feature>
<dbReference type="GO" id="GO:0003677">
    <property type="term" value="F:DNA binding"/>
    <property type="evidence" value="ECO:0007669"/>
    <property type="project" value="UniProtKB-UniRule"/>
</dbReference>
<accession>A0A2T4UH74</accession>
<evidence type="ECO:0000256" key="1">
    <source>
        <dbReference type="ARBA" id="ARBA00023125"/>
    </source>
</evidence>
<dbReference type="SUPFAM" id="SSF46689">
    <property type="entry name" value="Homeodomain-like"/>
    <property type="match status" value="1"/>
</dbReference>
<feature type="DNA-binding region" description="H-T-H motif" evidence="2">
    <location>
        <begin position="41"/>
        <end position="60"/>
    </location>
</feature>
<dbReference type="InterPro" id="IPR009057">
    <property type="entry name" value="Homeodomain-like_sf"/>
</dbReference>
<dbReference type="EMBL" id="PYYB01000001">
    <property type="protein sequence ID" value="PTL58567.1"/>
    <property type="molecule type" value="Genomic_DNA"/>
</dbReference>
<dbReference type="Gene3D" id="1.10.357.10">
    <property type="entry name" value="Tetracycline Repressor, domain 2"/>
    <property type="match status" value="1"/>
</dbReference>
<dbReference type="Pfam" id="PF00440">
    <property type="entry name" value="TetR_N"/>
    <property type="match status" value="1"/>
</dbReference>